<comment type="caution">
    <text evidence="2">The sequence shown here is derived from an EMBL/GenBank/DDBJ whole genome shotgun (WGS) entry which is preliminary data.</text>
</comment>
<name>A0ABV7YJR4_9ACTN</name>
<feature type="region of interest" description="Disordered" evidence="1">
    <location>
        <begin position="63"/>
        <end position="98"/>
    </location>
</feature>
<feature type="compositionally biased region" description="Low complexity" evidence="1">
    <location>
        <begin position="71"/>
        <end position="87"/>
    </location>
</feature>
<sequence>MTAGQGRGIGRARRLRVRLVRATQGDLSTLATACLTRSAFRWAHEHGNWAFTKEGVYELTSTHSAQLAGGTTSSEPRSSASPSATSTFRPLRPPAPPA</sequence>
<evidence type="ECO:0000256" key="1">
    <source>
        <dbReference type="SAM" id="MobiDB-lite"/>
    </source>
</evidence>
<keyword evidence="3" id="KW-1185">Reference proteome</keyword>
<protein>
    <submittedName>
        <fullName evidence="2">TIGR03769 domain-containing protein</fullName>
    </submittedName>
</protein>
<proteinExistence type="predicted"/>
<reference evidence="3" key="1">
    <citation type="journal article" date="2019" name="Int. J. Syst. Evol. Microbiol.">
        <title>The Global Catalogue of Microorganisms (GCM) 10K type strain sequencing project: providing services to taxonomists for standard genome sequencing and annotation.</title>
        <authorList>
            <consortium name="The Broad Institute Genomics Platform"/>
            <consortium name="The Broad Institute Genome Sequencing Center for Infectious Disease"/>
            <person name="Wu L."/>
            <person name="Ma J."/>
        </authorList>
    </citation>
    <scope>NUCLEOTIDE SEQUENCE [LARGE SCALE GENOMIC DNA]</scope>
    <source>
        <strain evidence="3">CGMCC 4.7241</strain>
    </source>
</reference>
<dbReference type="Proteomes" id="UP001595699">
    <property type="component" value="Unassembled WGS sequence"/>
</dbReference>
<dbReference type="RefSeq" id="WP_205123244.1">
    <property type="nucleotide sequence ID" value="NZ_JBHRZH010000037.1"/>
</dbReference>
<accession>A0ABV7YJR4</accession>
<dbReference type="EMBL" id="JBHRZH010000037">
    <property type="protein sequence ID" value="MFC3765388.1"/>
    <property type="molecule type" value="Genomic_DNA"/>
</dbReference>
<dbReference type="NCBIfam" id="TIGR03769">
    <property type="entry name" value="P_ac_wall_RPT"/>
    <property type="match status" value="1"/>
</dbReference>
<evidence type="ECO:0000313" key="3">
    <source>
        <dbReference type="Proteomes" id="UP001595699"/>
    </source>
</evidence>
<gene>
    <name evidence="2" type="ORF">ACFOUW_31460</name>
</gene>
<evidence type="ECO:0000313" key="2">
    <source>
        <dbReference type="EMBL" id="MFC3765388.1"/>
    </source>
</evidence>
<organism evidence="2 3">
    <name type="scientific">Tenggerimyces flavus</name>
    <dbReference type="NCBI Taxonomy" id="1708749"/>
    <lineage>
        <taxon>Bacteria</taxon>
        <taxon>Bacillati</taxon>
        <taxon>Actinomycetota</taxon>
        <taxon>Actinomycetes</taxon>
        <taxon>Propionibacteriales</taxon>
        <taxon>Nocardioidaceae</taxon>
        <taxon>Tenggerimyces</taxon>
    </lineage>
</organism>
<dbReference type="InterPro" id="IPR022435">
    <property type="entry name" value="Surface-anchored_actinobac"/>
</dbReference>